<comment type="caution">
    <text evidence="1">The sequence shown here is derived from an EMBL/GenBank/DDBJ whole genome shotgun (WGS) entry which is preliminary data.</text>
</comment>
<reference evidence="1 2" key="1">
    <citation type="journal article" date="2022" name="Allergy">
        <title>Genome assembly and annotation of Periplaneta americana reveal a comprehensive cockroach allergen profile.</title>
        <authorList>
            <person name="Wang L."/>
            <person name="Xiong Q."/>
            <person name="Saelim N."/>
            <person name="Wang L."/>
            <person name="Nong W."/>
            <person name="Wan A.T."/>
            <person name="Shi M."/>
            <person name="Liu X."/>
            <person name="Cao Q."/>
            <person name="Hui J.H.L."/>
            <person name="Sookrung N."/>
            <person name="Leung T.F."/>
            <person name="Tungtrongchitr A."/>
            <person name="Tsui S.K.W."/>
        </authorList>
    </citation>
    <scope>NUCLEOTIDE SEQUENCE [LARGE SCALE GENOMIC DNA]</scope>
    <source>
        <strain evidence="1">PWHHKU_190912</strain>
    </source>
</reference>
<gene>
    <name evidence="1" type="ORF">ANN_06347</name>
</gene>
<dbReference type="EMBL" id="JAJSOF020000011">
    <property type="protein sequence ID" value="KAJ4444552.1"/>
    <property type="molecule type" value="Genomic_DNA"/>
</dbReference>
<organism evidence="1 2">
    <name type="scientific">Periplaneta americana</name>
    <name type="common">American cockroach</name>
    <name type="synonym">Blatta americana</name>
    <dbReference type="NCBI Taxonomy" id="6978"/>
    <lineage>
        <taxon>Eukaryota</taxon>
        <taxon>Metazoa</taxon>
        <taxon>Ecdysozoa</taxon>
        <taxon>Arthropoda</taxon>
        <taxon>Hexapoda</taxon>
        <taxon>Insecta</taxon>
        <taxon>Pterygota</taxon>
        <taxon>Neoptera</taxon>
        <taxon>Polyneoptera</taxon>
        <taxon>Dictyoptera</taxon>
        <taxon>Blattodea</taxon>
        <taxon>Blattoidea</taxon>
        <taxon>Blattidae</taxon>
        <taxon>Blattinae</taxon>
        <taxon>Periplaneta</taxon>
    </lineage>
</organism>
<name>A0ABQ8TDA7_PERAM</name>
<dbReference type="Proteomes" id="UP001148838">
    <property type="component" value="Unassembled WGS sequence"/>
</dbReference>
<keyword evidence="2" id="KW-1185">Reference proteome</keyword>
<evidence type="ECO:0000313" key="2">
    <source>
        <dbReference type="Proteomes" id="UP001148838"/>
    </source>
</evidence>
<evidence type="ECO:0000313" key="1">
    <source>
        <dbReference type="EMBL" id="KAJ4444552.1"/>
    </source>
</evidence>
<proteinExistence type="predicted"/>
<accession>A0ABQ8TDA7</accession>
<sequence>MAGLCEGGNETPGSLKVSANLGGIALLLPRAPFHLQSASWSSGRMFAYDCFVRNGESVTVVRREFCYRFSINRNDSVPARVYEDKPRILDELKDEIRQYITQINRDLLERVQVNFRQRLQQYVIADGHHMPDVIFRS</sequence>
<protein>
    <submittedName>
        <fullName evidence="1">Uncharacterized protein</fullName>
    </submittedName>
</protein>